<dbReference type="GO" id="GO:0006508">
    <property type="term" value="P:proteolysis"/>
    <property type="evidence" value="ECO:0007669"/>
    <property type="project" value="UniProtKB-KW"/>
</dbReference>
<evidence type="ECO:0000256" key="1">
    <source>
        <dbReference type="ARBA" id="ARBA00022517"/>
    </source>
</evidence>
<evidence type="ECO:0000256" key="6">
    <source>
        <dbReference type="ARBA" id="ARBA00044538"/>
    </source>
</evidence>
<evidence type="ECO:0000256" key="5">
    <source>
        <dbReference type="ARBA" id="ARBA00044503"/>
    </source>
</evidence>
<dbReference type="SUPFAM" id="SSF118010">
    <property type="entry name" value="TM1457-like"/>
    <property type="match status" value="1"/>
</dbReference>
<dbReference type="Pfam" id="PF04327">
    <property type="entry name" value="Peptidase_Prp"/>
    <property type="match status" value="1"/>
</dbReference>
<evidence type="ECO:0000256" key="4">
    <source>
        <dbReference type="ARBA" id="ARBA00022807"/>
    </source>
</evidence>
<keyword evidence="4" id="KW-0788">Thiol protease</keyword>
<dbReference type="CDD" id="cd16332">
    <property type="entry name" value="Prp-like"/>
    <property type="match status" value="1"/>
</dbReference>
<name>A0A1H9RGZ8_9LACT</name>
<dbReference type="PANTHER" id="PTHR39178:SF1">
    <property type="entry name" value="RIBOSOMAL-PROCESSING CYSTEINE PROTEASE PRP"/>
    <property type="match status" value="1"/>
</dbReference>
<dbReference type="STRING" id="142588.SAMN04488559_10429"/>
<sequence length="110" mass="12200">MIHVSFKHNQDKQIVSFEVSGHAGSGPYGYDLVCAAVSAVTIGTVNSLEKLAQFQPLVEVDEVEGGYLYLEILQDLSEEQLSTTQILLKSLYLTMQDLVKEYPSFIDVKS</sequence>
<comment type="similarity">
    <text evidence="5">Belongs to the Prp family.</text>
</comment>
<accession>A0A1H9RGZ8</accession>
<dbReference type="RefSeq" id="WP_092650774.1">
    <property type="nucleotide sequence ID" value="NZ_FOHA01000004.1"/>
</dbReference>
<dbReference type="AlphaFoldDB" id="A0A1H9RGZ8"/>
<dbReference type="EMBL" id="FOHA01000004">
    <property type="protein sequence ID" value="SER71972.1"/>
    <property type="molecule type" value="Genomic_DNA"/>
</dbReference>
<reference evidence="7 8" key="1">
    <citation type="submission" date="2016-10" db="EMBL/GenBank/DDBJ databases">
        <authorList>
            <person name="de Groot N.N."/>
        </authorList>
    </citation>
    <scope>NUCLEOTIDE SEQUENCE [LARGE SCALE GENOMIC DNA]</scope>
    <source>
        <strain evidence="7 8">DSM 13760</strain>
    </source>
</reference>
<evidence type="ECO:0000313" key="8">
    <source>
        <dbReference type="Proteomes" id="UP000198948"/>
    </source>
</evidence>
<evidence type="ECO:0000256" key="2">
    <source>
        <dbReference type="ARBA" id="ARBA00022670"/>
    </source>
</evidence>
<protein>
    <recommendedName>
        <fullName evidence="6">Ribosomal processing cysteine protease Prp</fullName>
    </recommendedName>
</protein>
<dbReference type="PANTHER" id="PTHR39178">
    <property type="entry name" value="HYPOTHETICAL RIBOSOME-ASSOCIATED PROTEIN"/>
    <property type="match status" value="1"/>
</dbReference>
<keyword evidence="2" id="KW-0645">Protease</keyword>
<keyword evidence="3" id="KW-0378">Hydrolase</keyword>
<organism evidence="7 8">
    <name type="scientific">Isobaculum melis</name>
    <dbReference type="NCBI Taxonomy" id="142588"/>
    <lineage>
        <taxon>Bacteria</taxon>
        <taxon>Bacillati</taxon>
        <taxon>Bacillota</taxon>
        <taxon>Bacilli</taxon>
        <taxon>Lactobacillales</taxon>
        <taxon>Carnobacteriaceae</taxon>
        <taxon>Isobaculum</taxon>
    </lineage>
</organism>
<dbReference type="GO" id="GO:0042254">
    <property type="term" value="P:ribosome biogenesis"/>
    <property type="evidence" value="ECO:0007669"/>
    <property type="project" value="UniProtKB-KW"/>
</dbReference>
<dbReference type="InterPro" id="IPR036764">
    <property type="entry name" value="Peptidase_Prp_sf"/>
</dbReference>
<dbReference type="InterPro" id="IPR007422">
    <property type="entry name" value="Peptidase_Prp"/>
</dbReference>
<evidence type="ECO:0000256" key="3">
    <source>
        <dbReference type="ARBA" id="ARBA00022801"/>
    </source>
</evidence>
<keyword evidence="8" id="KW-1185">Reference proteome</keyword>
<dbReference type="Proteomes" id="UP000198948">
    <property type="component" value="Unassembled WGS sequence"/>
</dbReference>
<dbReference type="OrthoDB" id="48998at2"/>
<keyword evidence="1" id="KW-0690">Ribosome biogenesis</keyword>
<evidence type="ECO:0000313" key="7">
    <source>
        <dbReference type="EMBL" id="SER71972.1"/>
    </source>
</evidence>
<dbReference type="Gene3D" id="3.30.70.1490">
    <property type="entry name" value="Cysteine protease Prp"/>
    <property type="match status" value="1"/>
</dbReference>
<proteinExistence type="inferred from homology"/>
<dbReference type="GO" id="GO:0008234">
    <property type="term" value="F:cysteine-type peptidase activity"/>
    <property type="evidence" value="ECO:0007669"/>
    <property type="project" value="UniProtKB-KW"/>
</dbReference>
<gene>
    <name evidence="7" type="ORF">SAMN04488559_10429</name>
</gene>